<dbReference type="InterPro" id="IPR045031">
    <property type="entry name" value="DHP_synth-like"/>
</dbReference>
<evidence type="ECO:0000256" key="3">
    <source>
        <dbReference type="ARBA" id="ARBA00004763"/>
    </source>
</evidence>
<evidence type="ECO:0000256" key="7">
    <source>
        <dbReference type="ARBA" id="ARBA00022842"/>
    </source>
</evidence>
<dbReference type="NCBIfam" id="TIGR01496">
    <property type="entry name" value="DHPS"/>
    <property type="match status" value="1"/>
</dbReference>
<dbReference type="InterPro" id="IPR011005">
    <property type="entry name" value="Dihydropteroate_synth-like_sf"/>
</dbReference>
<evidence type="ECO:0000256" key="6">
    <source>
        <dbReference type="ARBA" id="ARBA00022723"/>
    </source>
</evidence>
<comment type="pathway">
    <text evidence="3">Cofactor biosynthesis; tetrahydrofolate biosynthesis; 7,8-dihydrofolate from 2-amino-4-hydroxy-6-hydroxymethyl-7,8-dihydropteridine diphosphate and 4-aminobenzoate: step 1/2.</text>
</comment>
<evidence type="ECO:0000256" key="1">
    <source>
        <dbReference type="ARBA" id="ARBA00000012"/>
    </source>
</evidence>
<dbReference type="Gene3D" id="3.20.20.20">
    <property type="entry name" value="Dihydropteroate synthase-like"/>
    <property type="match status" value="1"/>
</dbReference>
<comment type="cofactor">
    <cofactor evidence="2">
        <name>Mg(2+)</name>
        <dbReference type="ChEBI" id="CHEBI:18420"/>
    </cofactor>
</comment>
<dbReference type="EMBL" id="JAUFPN010000170">
    <property type="protein sequence ID" value="MDN3566252.1"/>
    <property type="molecule type" value="Genomic_DNA"/>
</dbReference>
<sequence length="334" mass="34706">MTEWIEPLGLVTGPAASRLGLPLQGGQVRFLQARHRGRIIPAEQVPEPWRGTLTRRPPPFAGLPDLGRPLLMGIVNVTPDSFSGDGLAADQDRAISQGVAMRAAGADILDIGGESTRPGAAPVAPEEEIGRVVPVVRALAAIAPVSIDTRHAATMAATLAAGARIVNDVTSLRHDPAALRLVAEAGVPVVIMHMPTTDPRTMQQHAGYPDAGLAVLEFLAERLAALRAAGIPAERIAVDPGIGFGKTLAENLELVDRLPLLAGLGCTILLGASRKGFLGRIAGVPEAGQRMPPSLAIALAGANRGAHIIRAHDVAETIQSLRVWQACVQGGLPA</sequence>
<dbReference type="RefSeq" id="WP_290318158.1">
    <property type="nucleotide sequence ID" value="NZ_JAUFPN010000170.1"/>
</dbReference>
<dbReference type="PROSITE" id="PS00793">
    <property type="entry name" value="DHPS_2"/>
    <property type="match status" value="1"/>
</dbReference>
<dbReference type="Pfam" id="PF00809">
    <property type="entry name" value="Pterin_bind"/>
    <property type="match status" value="1"/>
</dbReference>
<keyword evidence="6" id="KW-0479">Metal-binding</keyword>
<feature type="domain" description="Pterin-binding" evidence="9">
    <location>
        <begin position="69"/>
        <end position="322"/>
    </location>
</feature>
<proteinExistence type="predicted"/>
<keyword evidence="5 10" id="KW-0808">Transferase</keyword>
<dbReference type="InterPro" id="IPR000489">
    <property type="entry name" value="Pterin-binding_dom"/>
</dbReference>
<evidence type="ECO:0000256" key="8">
    <source>
        <dbReference type="ARBA" id="ARBA00022909"/>
    </source>
</evidence>
<dbReference type="InterPro" id="IPR006390">
    <property type="entry name" value="DHP_synth_dom"/>
</dbReference>
<comment type="catalytic activity">
    <reaction evidence="1">
        <text>(7,8-dihydropterin-6-yl)methyl diphosphate + 4-aminobenzoate = 7,8-dihydropteroate + diphosphate</text>
        <dbReference type="Rhea" id="RHEA:19949"/>
        <dbReference type="ChEBI" id="CHEBI:17836"/>
        <dbReference type="ChEBI" id="CHEBI:17839"/>
        <dbReference type="ChEBI" id="CHEBI:33019"/>
        <dbReference type="ChEBI" id="CHEBI:72950"/>
        <dbReference type="EC" id="2.5.1.15"/>
    </reaction>
</comment>
<name>A0ABT8A8X0_9PROT</name>
<dbReference type="PROSITE" id="PS50972">
    <property type="entry name" value="PTERIN_BINDING"/>
    <property type="match status" value="1"/>
</dbReference>
<accession>A0ABT8A8X0</accession>
<gene>
    <name evidence="10" type="primary">folP</name>
    <name evidence="10" type="ORF">QWZ14_17925</name>
</gene>
<dbReference type="PANTHER" id="PTHR20941">
    <property type="entry name" value="FOLATE SYNTHESIS PROTEINS"/>
    <property type="match status" value="1"/>
</dbReference>
<dbReference type="PANTHER" id="PTHR20941:SF1">
    <property type="entry name" value="FOLIC ACID SYNTHESIS PROTEIN FOL1"/>
    <property type="match status" value="1"/>
</dbReference>
<evidence type="ECO:0000313" key="10">
    <source>
        <dbReference type="EMBL" id="MDN3566252.1"/>
    </source>
</evidence>
<evidence type="ECO:0000256" key="5">
    <source>
        <dbReference type="ARBA" id="ARBA00022679"/>
    </source>
</evidence>
<dbReference type="GO" id="GO:0004156">
    <property type="term" value="F:dihydropteroate synthase activity"/>
    <property type="evidence" value="ECO:0007669"/>
    <property type="project" value="UniProtKB-EC"/>
</dbReference>
<dbReference type="SUPFAM" id="SSF51717">
    <property type="entry name" value="Dihydropteroate synthetase-like"/>
    <property type="match status" value="1"/>
</dbReference>
<protein>
    <recommendedName>
        <fullName evidence="4">dihydropteroate synthase</fullName>
        <ecNumber evidence="4">2.5.1.15</ecNumber>
    </recommendedName>
</protein>
<keyword evidence="8" id="KW-0289">Folate biosynthesis</keyword>
<keyword evidence="7" id="KW-0460">Magnesium</keyword>
<dbReference type="EC" id="2.5.1.15" evidence="4"/>
<reference evidence="11" key="1">
    <citation type="journal article" date="2019" name="Int. J. Syst. Evol. Microbiol.">
        <title>The Global Catalogue of Microorganisms (GCM) 10K type strain sequencing project: providing services to taxonomists for standard genome sequencing and annotation.</title>
        <authorList>
            <consortium name="The Broad Institute Genomics Platform"/>
            <consortium name="The Broad Institute Genome Sequencing Center for Infectious Disease"/>
            <person name="Wu L."/>
            <person name="Ma J."/>
        </authorList>
    </citation>
    <scope>NUCLEOTIDE SEQUENCE [LARGE SCALE GENOMIC DNA]</scope>
    <source>
        <strain evidence="11">CECT 7131</strain>
    </source>
</reference>
<comment type="caution">
    <text evidence="10">The sequence shown here is derived from an EMBL/GenBank/DDBJ whole genome shotgun (WGS) entry which is preliminary data.</text>
</comment>
<evidence type="ECO:0000256" key="4">
    <source>
        <dbReference type="ARBA" id="ARBA00012458"/>
    </source>
</evidence>
<organism evidence="10 11">
    <name type="scientific">Paeniroseomonas aquatica</name>
    <dbReference type="NCBI Taxonomy" id="373043"/>
    <lineage>
        <taxon>Bacteria</taxon>
        <taxon>Pseudomonadati</taxon>
        <taxon>Pseudomonadota</taxon>
        <taxon>Alphaproteobacteria</taxon>
        <taxon>Acetobacterales</taxon>
        <taxon>Acetobacteraceae</taxon>
        <taxon>Paeniroseomonas</taxon>
    </lineage>
</organism>
<evidence type="ECO:0000259" key="9">
    <source>
        <dbReference type="PROSITE" id="PS50972"/>
    </source>
</evidence>
<dbReference type="Proteomes" id="UP001529369">
    <property type="component" value="Unassembled WGS sequence"/>
</dbReference>
<evidence type="ECO:0000256" key="2">
    <source>
        <dbReference type="ARBA" id="ARBA00001946"/>
    </source>
</evidence>
<evidence type="ECO:0000313" key="11">
    <source>
        <dbReference type="Proteomes" id="UP001529369"/>
    </source>
</evidence>
<dbReference type="CDD" id="cd00739">
    <property type="entry name" value="DHPS"/>
    <property type="match status" value="1"/>
</dbReference>
<keyword evidence="11" id="KW-1185">Reference proteome</keyword>